<evidence type="ECO:0000256" key="1">
    <source>
        <dbReference type="SAM" id="MobiDB-lite"/>
    </source>
</evidence>
<feature type="region of interest" description="Disordered" evidence="1">
    <location>
        <begin position="1"/>
        <end position="22"/>
    </location>
</feature>
<organism evidence="2 3">
    <name type="scientific">Elysia marginata</name>
    <dbReference type="NCBI Taxonomy" id="1093978"/>
    <lineage>
        <taxon>Eukaryota</taxon>
        <taxon>Metazoa</taxon>
        <taxon>Spiralia</taxon>
        <taxon>Lophotrochozoa</taxon>
        <taxon>Mollusca</taxon>
        <taxon>Gastropoda</taxon>
        <taxon>Heterobranchia</taxon>
        <taxon>Euthyneura</taxon>
        <taxon>Panpulmonata</taxon>
        <taxon>Sacoglossa</taxon>
        <taxon>Placobranchoidea</taxon>
        <taxon>Plakobranchidae</taxon>
        <taxon>Elysia</taxon>
    </lineage>
</organism>
<gene>
    <name evidence="2" type="ORF">ElyMa_004514100</name>
</gene>
<keyword evidence="3" id="KW-1185">Reference proteome</keyword>
<sequence length="52" mass="5636">MHPSRSINGPEGYESSSSEHLVPIETGTLYKRTLIESYALSALLSPVDSADE</sequence>
<protein>
    <submittedName>
        <fullName evidence="2">Uncharacterized protein</fullName>
    </submittedName>
</protein>
<accession>A0AAV4HMX0</accession>
<comment type="caution">
    <text evidence="2">The sequence shown here is derived from an EMBL/GenBank/DDBJ whole genome shotgun (WGS) entry which is preliminary data.</text>
</comment>
<dbReference type="AlphaFoldDB" id="A0AAV4HMX0"/>
<dbReference type="Proteomes" id="UP000762676">
    <property type="component" value="Unassembled WGS sequence"/>
</dbReference>
<proteinExistence type="predicted"/>
<name>A0AAV4HMX0_9GAST</name>
<evidence type="ECO:0000313" key="3">
    <source>
        <dbReference type="Proteomes" id="UP000762676"/>
    </source>
</evidence>
<evidence type="ECO:0000313" key="2">
    <source>
        <dbReference type="EMBL" id="GFR98914.1"/>
    </source>
</evidence>
<reference evidence="2 3" key="1">
    <citation type="journal article" date="2021" name="Elife">
        <title>Chloroplast acquisition without the gene transfer in kleptoplastic sea slugs, Plakobranchus ocellatus.</title>
        <authorList>
            <person name="Maeda T."/>
            <person name="Takahashi S."/>
            <person name="Yoshida T."/>
            <person name="Shimamura S."/>
            <person name="Takaki Y."/>
            <person name="Nagai Y."/>
            <person name="Toyoda A."/>
            <person name="Suzuki Y."/>
            <person name="Arimoto A."/>
            <person name="Ishii H."/>
            <person name="Satoh N."/>
            <person name="Nishiyama T."/>
            <person name="Hasebe M."/>
            <person name="Maruyama T."/>
            <person name="Minagawa J."/>
            <person name="Obokata J."/>
            <person name="Shigenobu S."/>
        </authorList>
    </citation>
    <scope>NUCLEOTIDE SEQUENCE [LARGE SCALE GENOMIC DNA]</scope>
</reference>
<dbReference type="EMBL" id="BMAT01009118">
    <property type="protein sequence ID" value="GFR98914.1"/>
    <property type="molecule type" value="Genomic_DNA"/>
</dbReference>